<evidence type="ECO:0000313" key="2">
    <source>
        <dbReference type="WBParaSite" id="HCON_00115540-00001"/>
    </source>
</evidence>
<name>A0A7I4YLP1_HAECO</name>
<reference evidence="2" key="1">
    <citation type="submission" date="2020-12" db="UniProtKB">
        <authorList>
            <consortium name="WormBaseParasite"/>
        </authorList>
    </citation>
    <scope>IDENTIFICATION</scope>
    <source>
        <strain evidence="2">MHco3</strain>
    </source>
</reference>
<sequence>QGKSPSVFRFIFHNDYSCLLNAFILQEDWNIGGFSLEDACQLVQYLLLAASLTSGGPWNTEVKKSNRCQNEGLR</sequence>
<evidence type="ECO:0000313" key="1">
    <source>
        <dbReference type="Proteomes" id="UP000025227"/>
    </source>
</evidence>
<dbReference type="AlphaFoldDB" id="A0A7I4YLP1"/>
<dbReference type="Proteomes" id="UP000025227">
    <property type="component" value="Unplaced"/>
</dbReference>
<dbReference type="WBParaSite" id="HCON_00115540-00001">
    <property type="protein sequence ID" value="HCON_00115540-00001"/>
    <property type="gene ID" value="HCON_00115540"/>
</dbReference>
<protein>
    <submittedName>
        <fullName evidence="2">Ovule protein</fullName>
    </submittedName>
</protein>
<proteinExistence type="predicted"/>
<accession>A0A7I4YLP1</accession>
<organism evidence="1 2">
    <name type="scientific">Haemonchus contortus</name>
    <name type="common">Barber pole worm</name>
    <dbReference type="NCBI Taxonomy" id="6289"/>
    <lineage>
        <taxon>Eukaryota</taxon>
        <taxon>Metazoa</taxon>
        <taxon>Ecdysozoa</taxon>
        <taxon>Nematoda</taxon>
        <taxon>Chromadorea</taxon>
        <taxon>Rhabditida</taxon>
        <taxon>Rhabditina</taxon>
        <taxon>Rhabditomorpha</taxon>
        <taxon>Strongyloidea</taxon>
        <taxon>Trichostrongylidae</taxon>
        <taxon>Haemonchus</taxon>
    </lineage>
</organism>
<keyword evidence="1" id="KW-1185">Reference proteome</keyword>